<dbReference type="PROSITE" id="PS51257">
    <property type="entry name" value="PROKAR_LIPOPROTEIN"/>
    <property type="match status" value="1"/>
</dbReference>
<comment type="caution">
    <text evidence="1">The sequence shown here is derived from an EMBL/GenBank/DDBJ whole genome shotgun (WGS) entry which is preliminary data.</text>
</comment>
<name>A0A927AW91_9BACT</name>
<organism evidence="1 2">
    <name type="scientific">Spirosoma profusum</name>
    <dbReference type="NCBI Taxonomy" id="2771354"/>
    <lineage>
        <taxon>Bacteria</taxon>
        <taxon>Pseudomonadati</taxon>
        <taxon>Bacteroidota</taxon>
        <taxon>Cytophagia</taxon>
        <taxon>Cytophagales</taxon>
        <taxon>Cytophagaceae</taxon>
        <taxon>Spirosoma</taxon>
    </lineage>
</organism>
<sequence length="293" mass="33249">MNSSFQKITAVVGLALSFGLVSCKENSLVSPDIPQVTSTEATNNLISPDPFKQYTLTKHGQATLTYQADGRLKQVMHGLGTLANPTEYTEYSYDNLSIKSTRTMGAGKKLEITYLLGPNTGRVYESIEKHYTYYIKGMSLTQLHWLYEYDNKGYLKTRRKKNASTDRSEYTFNAAGDLSKVTVYDIYDVVVQEVTFAYDQPSNDILTDKLPLYSSWATYPDSYLPIFGKTSKHLVKRITQKEFRGVNPVVDRFFAYTLNADGYVKEEQEFEMGTAALVAVRPYEYKVRTMGIQ</sequence>
<keyword evidence="2" id="KW-1185">Reference proteome</keyword>
<proteinExistence type="predicted"/>
<dbReference type="RefSeq" id="WP_190893138.1">
    <property type="nucleotide sequence ID" value="NZ_JACWZY010000061.1"/>
</dbReference>
<protein>
    <recommendedName>
        <fullName evidence="3">DUF4595 domain-containing protein</fullName>
    </recommendedName>
</protein>
<accession>A0A927AW91</accession>
<evidence type="ECO:0000313" key="1">
    <source>
        <dbReference type="EMBL" id="MBD2705572.1"/>
    </source>
</evidence>
<evidence type="ECO:0008006" key="3">
    <source>
        <dbReference type="Google" id="ProtNLM"/>
    </source>
</evidence>
<dbReference type="AlphaFoldDB" id="A0A927AW91"/>
<dbReference type="EMBL" id="JACWZY010000061">
    <property type="protein sequence ID" value="MBD2705572.1"/>
    <property type="molecule type" value="Genomic_DNA"/>
</dbReference>
<reference evidence="1" key="1">
    <citation type="submission" date="2020-09" db="EMBL/GenBank/DDBJ databases">
        <authorList>
            <person name="Kim M.K."/>
        </authorList>
    </citation>
    <scope>NUCLEOTIDE SEQUENCE</scope>
    <source>
        <strain evidence="1">BT702</strain>
    </source>
</reference>
<dbReference type="Proteomes" id="UP000598820">
    <property type="component" value="Unassembled WGS sequence"/>
</dbReference>
<gene>
    <name evidence="1" type="ORF">IC229_33500</name>
</gene>
<evidence type="ECO:0000313" key="2">
    <source>
        <dbReference type="Proteomes" id="UP000598820"/>
    </source>
</evidence>